<proteinExistence type="predicted"/>
<protein>
    <submittedName>
        <fullName evidence="2">Type-F conjugative transfer system pilin assembly protein TraF</fullName>
    </submittedName>
</protein>
<dbReference type="InterPro" id="IPR036249">
    <property type="entry name" value="Thioredoxin-like_sf"/>
</dbReference>
<feature type="signal peptide" evidence="1">
    <location>
        <begin position="1"/>
        <end position="22"/>
    </location>
</feature>
<organism evidence="2 3">
    <name type="scientific">Providencia rettgeri</name>
    <dbReference type="NCBI Taxonomy" id="587"/>
    <lineage>
        <taxon>Bacteria</taxon>
        <taxon>Pseudomonadati</taxon>
        <taxon>Pseudomonadota</taxon>
        <taxon>Gammaproteobacteria</taxon>
        <taxon>Enterobacterales</taxon>
        <taxon>Morganellaceae</taxon>
        <taxon>Providencia</taxon>
    </lineage>
</organism>
<keyword evidence="1" id="KW-0732">Signal</keyword>
<dbReference type="SUPFAM" id="SSF52833">
    <property type="entry name" value="Thioredoxin-like"/>
    <property type="match status" value="1"/>
</dbReference>
<name>A0AAJ6K3A1_PRORE</name>
<sequence>MTRRIFMLFISLVIPVAGLANNAERVETRTYVDEPIVGWHWYNEPQPEDEEEPPEPEQIPLSTLSPTLQKKVMQKLTAEALDTAIMQPTPENAAKFVALQRYWLNQSGKFERSVQKALLLHPALDYNLEHSFYNSTVPQQLSTLRNKEKQAISQLASQYGLFFFYRGGEPLDNQLASVVAQFAEQHGVVLIPISVDGQRSQQLPNTKPDNGQVAKMQITHFPALFLVDPKNESYQPLAYGFMTQDALERRFLDIATDFTPNYWE</sequence>
<feature type="chain" id="PRO_5042592353" evidence="1">
    <location>
        <begin position="23"/>
        <end position="264"/>
    </location>
</feature>
<accession>A0AAJ6K3A1</accession>
<evidence type="ECO:0000313" key="2">
    <source>
        <dbReference type="EMBL" id="WHT96116.1"/>
    </source>
</evidence>
<evidence type="ECO:0000256" key="1">
    <source>
        <dbReference type="SAM" id="SignalP"/>
    </source>
</evidence>
<dbReference type="NCBIfam" id="TIGR02739">
    <property type="entry name" value="TraF"/>
    <property type="match status" value="1"/>
</dbReference>
<reference evidence="2" key="1">
    <citation type="submission" date="2023-04" db="EMBL/GenBank/DDBJ databases">
        <title>Co-integrate Col3M blaNDM-1-harbouring plasmids in clinical Providencia rettgeri isolates from Argentina.</title>
        <authorList>
            <person name="de Belder D."/>
            <person name="Martino F."/>
            <person name="Tijet N."/>
            <person name="Melano R.G."/>
            <person name="Faccone D."/>
            <person name="de Mendieta J.M."/>
            <person name="Rapoport M."/>
            <person name="Albornoz E."/>
            <person name="Petroni A."/>
            <person name="Tuduri E."/>
            <person name="Derdoy L."/>
            <person name="Cogut S."/>
            <person name="Errecalde L."/>
            <person name="Pasteran F."/>
            <person name="Corso A."/>
            <person name="Gomez S.A."/>
        </authorList>
    </citation>
    <scope>NUCLEOTIDE SEQUENCE</scope>
    <source>
        <strain evidence="2">PreM15628</strain>
        <plasmid evidence="2">p15628B_125</plasmid>
    </source>
</reference>
<geneLocation type="plasmid" evidence="2 3">
    <name>p15628B_125</name>
</geneLocation>
<gene>
    <name evidence="2" type="primary">traF</name>
    <name evidence="2" type="ORF">KOF27_22200</name>
</gene>
<dbReference type="InterPro" id="IPR039555">
    <property type="entry name" value="TraF/TrbB"/>
</dbReference>
<dbReference type="Proteomes" id="UP000682358">
    <property type="component" value="Plasmid p15628B_125"/>
</dbReference>
<dbReference type="EMBL" id="CP123374">
    <property type="protein sequence ID" value="WHT96116.1"/>
    <property type="molecule type" value="Genomic_DNA"/>
</dbReference>
<dbReference type="AlphaFoldDB" id="A0AAJ6K3A1"/>
<dbReference type="Pfam" id="PF13728">
    <property type="entry name" value="TraF"/>
    <property type="match status" value="1"/>
</dbReference>
<evidence type="ECO:0000313" key="3">
    <source>
        <dbReference type="Proteomes" id="UP000682358"/>
    </source>
</evidence>
<keyword evidence="2" id="KW-0614">Plasmid</keyword>
<dbReference type="InterPro" id="IPR014110">
    <property type="entry name" value="TraF"/>
</dbReference>